<dbReference type="InterPro" id="IPR037219">
    <property type="entry name" value="Peptidase_M41-like"/>
</dbReference>
<dbReference type="PROSITE" id="PS00674">
    <property type="entry name" value="AAA"/>
    <property type="match status" value="1"/>
</dbReference>
<accession>A0ABW9QW58</accession>
<dbReference type="SUPFAM" id="SSF140990">
    <property type="entry name" value="FtsH protease domain-like"/>
    <property type="match status" value="1"/>
</dbReference>
<keyword evidence="2" id="KW-0812">Transmembrane</keyword>
<gene>
    <name evidence="4" type="ORF">GHK86_15345</name>
</gene>
<proteinExistence type="inferred from homology"/>
<dbReference type="InterPro" id="IPR000642">
    <property type="entry name" value="Peptidase_M41"/>
</dbReference>
<dbReference type="InterPro" id="IPR027417">
    <property type="entry name" value="P-loop_NTPase"/>
</dbReference>
<dbReference type="InterPro" id="IPR003593">
    <property type="entry name" value="AAA+_ATPase"/>
</dbReference>
<reference evidence="4 5" key="1">
    <citation type="submission" date="2019-11" db="EMBL/GenBank/DDBJ databases">
        <title>Acidiferrimicrobium australis gen. nov., sp. nov., an acidophilic and obligately heterotrophic, member of the Actinobacteria that catalyses dissimilatory oxido- reduction of iron isolated from metal-rich acidic water in Chile.</title>
        <authorList>
            <person name="Gonzalez D."/>
            <person name="Huber K."/>
            <person name="Hedrich S."/>
            <person name="Rojas-Villalobos C."/>
            <person name="Quatrini R."/>
            <person name="Dinamarca M.A."/>
            <person name="Schwarz A."/>
            <person name="Canales C."/>
            <person name="Nancucheo I."/>
        </authorList>
    </citation>
    <scope>NUCLEOTIDE SEQUENCE [LARGE SCALE GENOMIC DNA]</scope>
    <source>
        <strain evidence="4 5">USS-CCA1</strain>
    </source>
</reference>
<dbReference type="EMBL" id="WJHE01000847">
    <property type="protein sequence ID" value="MST34090.1"/>
    <property type="molecule type" value="Genomic_DNA"/>
</dbReference>
<dbReference type="PANTHER" id="PTHR23076">
    <property type="entry name" value="METALLOPROTEASE M41 FTSH"/>
    <property type="match status" value="1"/>
</dbReference>
<feature type="transmembrane region" description="Helical" evidence="2">
    <location>
        <begin position="32"/>
        <end position="52"/>
    </location>
</feature>
<dbReference type="Gene3D" id="1.20.58.760">
    <property type="entry name" value="Peptidase M41"/>
    <property type="match status" value="1"/>
</dbReference>
<dbReference type="Gene3D" id="1.10.8.60">
    <property type="match status" value="1"/>
</dbReference>
<dbReference type="Gene3D" id="3.40.50.300">
    <property type="entry name" value="P-loop containing nucleotide triphosphate hydrolases"/>
    <property type="match status" value="1"/>
</dbReference>
<keyword evidence="2" id="KW-0472">Membrane</keyword>
<keyword evidence="2" id="KW-1133">Transmembrane helix</keyword>
<evidence type="ECO:0000259" key="3">
    <source>
        <dbReference type="SMART" id="SM00382"/>
    </source>
</evidence>
<comment type="caution">
    <text evidence="4">The sequence shown here is derived from an EMBL/GenBank/DDBJ whole genome shotgun (WGS) entry which is preliminary data.</text>
</comment>
<feature type="non-terminal residue" evidence="4">
    <location>
        <position position="598"/>
    </location>
</feature>
<evidence type="ECO:0000256" key="1">
    <source>
        <dbReference type="RuleBase" id="RU003651"/>
    </source>
</evidence>
<feature type="domain" description="AAA+ ATPase" evidence="3">
    <location>
        <begin position="152"/>
        <end position="327"/>
    </location>
</feature>
<name>A0ABW9QW58_9ACTN</name>
<dbReference type="Pfam" id="PF01434">
    <property type="entry name" value="Peptidase_M41"/>
    <property type="match status" value="1"/>
</dbReference>
<comment type="similarity">
    <text evidence="1">Belongs to the AAA ATPase family.</text>
</comment>
<dbReference type="Pfam" id="PF00004">
    <property type="entry name" value="AAA"/>
    <property type="match status" value="1"/>
</dbReference>
<feature type="transmembrane region" description="Helical" evidence="2">
    <location>
        <begin position="80"/>
        <end position="100"/>
    </location>
</feature>
<keyword evidence="1" id="KW-0067">ATP-binding</keyword>
<protein>
    <submittedName>
        <fullName evidence="4">AAA family ATPase</fullName>
    </submittedName>
</protein>
<dbReference type="PANTHER" id="PTHR23076:SF97">
    <property type="entry name" value="ATP-DEPENDENT ZINC METALLOPROTEASE YME1L1"/>
    <property type="match status" value="1"/>
</dbReference>
<evidence type="ECO:0000313" key="5">
    <source>
        <dbReference type="Proteomes" id="UP000437736"/>
    </source>
</evidence>
<keyword evidence="1" id="KW-0547">Nucleotide-binding</keyword>
<organism evidence="4 5">
    <name type="scientific">Acidiferrimicrobium australe</name>
    <dbReference type="NCBI Taxonomy" id="2664430"/>
    <lineage>
        <taxon>Bacteria</taxon>
        <taxon>Bacillati</taxon>
        <taxon>Actinomycetota</taxon>
        <taxon>Acidimicrobiia</taxon>
        <taxon>Acidimicrobiales</taxon>
        <taxon>Acidimicrobiaceae</taxon>
        <taxon>Acidiferrimicrobium</taxon>
    </lineage>
</organism>
<dbReference type="SUPFAM" id="SSF52540">
    <property type="entry name" value="P-loop containing nucleoside triphosphate hydrolases"/>
    <property type="match status" value="1"/>
</dbReference>
<dbReference type="Proteomes" id="UP000437736">
    <property type="component" value="Unassembled WGS sequence"/>
</dbReference>
<dbReference type="InterPro" id="IPR003959">
    <property type="entry name" value="ATPase_AAA_core"/>
</dbReference>
<dbReference type="InterPro" id="IPR003960">
    <property type="entry name" value="ATPase_AAA_CS"/>
</dbReference>
<sequence length="598" mass="64506">MDLANLAQRDVSRSSDVTAARERSRQRRLRRLALVLAVVATLTVLRAVLAVVDVADGHPAAARAVLALPRLSFPGWLGPYLPALALTVLLLVVIAGPMLLMGRSPHVLYRPEEMHLGLGDVVGAETVVEEAVKTLNLFLNHRMLREQLGGNPRRGVLFEGPPGTGKTYIAKALAAEAGVPFLFVSSSAFQSMYYGQTNRKVRAYFKALRAAARREGGAIGFIEEIDAIGAARSGMSGGGGREGVAGVVNELLIQLQSFDHPTSWQRVEGALVDAVNRWLPARRRLRKRSAEPANVLVIGATNRAGDLDPALLRPGRFDRTITVDLPSRAGRREILDYYLARKAHEPDLDDPQRRDALAAMTFGYSPVMLERLLDEALVWALRRGARALGWEDLQRAKLTGELGVAQPAALTDRERRTVATHEAGHATVAWLVAPERKLEVLSIVKRRSSLGLLAHSDQDERWTTTQSEAENLIRIAFGGMVAEELFFGESSSGVAGDLKAATDAAARMVGCWGMADTLISADAVPGPVHPVARVLGDDTTARQVERILERARDDVRGLLSAHPGLVAALRDALLERDELIGAEIGAVLAAADARAPGA</sequence>
<evidence type="ECO:0000313" key="4">
    <source>
        <dbReference type="EMBL" id="MST34090.1"/>
    </source>
</evidence>
<dbReference type="SMART" id="SM00382">
    <property type="entry name" value="AAA"/>
    <property type="match status" value="1"/>
</dbReference>
<evidence type="ECO:0000256" key="2">
    <source>
        <dbReference type="SAM" id="Phobius"/>
    </source>
</evidence>
<keyword evidence="5" id="KW-1185">Reference proteome</keyword>